<gene>
    <name evidence="2" type="ORF">G5714_021116</name>
</gene>
<accession>A0A7J6BQ04</accession>
<evidence type="ECO:0000313" key="3">
    <source>
        <dbReference type="Proteomes" id="UP000579812"/>
    </source>
</evidence>
<sequence>MIKPGLQPQRASQDHRCPCLQPHHPVKAKRRCFNHKEAGGPGARAEPPDQLDQQMTADEEDKELQEEVESPGPLFTPHLPATTGGAGTLPEHHCRYRHRVAPQTPTNWPAEGHHTCLPAKHELLWSNSAQCDHTRQTICSGSPPTLKHNILYQQSETVKAEYKTYKKPATASSESTADNRTGHKGGRPQLQNLPSSQKSASHCESPFKRHGLPPHNDHLTSAELSPYGLPTTQRCLHKDC</sequence>
<dbReference type="AlphaFoldDB" id="A0A7J6BQ04"/>
<feature type="compositionally biased region" description="Basic residues" evidence="1">
    <location>
        <begin position="24"/>
        <end position="33"/>
    </location>
</feature>
<name>A0A7J6BQ04_9TELE</name>
<feature type="region of interest" description="Disordered" evidence="1">
    <location>
        <begin position="165"/>
        <end position="228"/>
    </location>
</feature>
<evidence type="ECO:0000313" key="2">
    <source>
        <dbReference type="EMBL" id="KAF4097108.1"/>
    </source>
</evidence>
<keyword evidence="3" id="KW-1185">Reference proteome</keyword>
<reference evidence="2 3" key="1">
    <citation type="submission" date="2020-04" db="EMBL/GenBank/DDBJ databases">
        <title>Chromosome-level genome assembly of a cyprinid fish Onychostoma macrolepis by integration of Nanopore Sequencing, Bionano and Hi-C technology.</title>
        <authorList>
            <person name="Wang D."/>
        </authorList>
    </citation>
    <scope>NUCLEOTIDE SEQUENCE [LARGE SCALE GENOMIC DNA]</scope>
    <source>
        <strain evidence="2">SWU-2019</strain>
        <tissue evidence="2">Muscle</tissue>
    </source>
</reference>
<dbReference type="EMBL" id="JAAMOB010000022">
    <property type="protein sequence ID" value="KAF4097108.1"/>
    <property type="molecule type" value="Genomic_DNA"/>
</dbReference>
<feature type="region of interest" description="Disordered" evidence="1">
    <location>
        <begin position="1"/>
        <end position="90"/>
    </location>
</feature>
<evidence type="ECO:0000256" key="1">
    <source>
        <dbReference type="SAM" id="MobiDB-lite"/>
    </source>
</evidence>
<proteinExistence type="predicted"/>
<feature type="compositionally biased region" description="Polar residues" evidence="1">
    <location>
        <begin position="170"/>
        <end position="179"/>
    </location>
</feature>
<protein>
    <submittedName>
        <fullName evidence="2">Uncharacterized protein</fullName>
    </submittedName>
</protein>
<feature type="compositionally biased region" description="Polar residues" evidence="1">
    <location>
        <begin position="189"/>
        <end position="202"/>
    </location>
</feature>
<dbReference type="Proteomes" id="UP000579812">
    <property type="component" value="Unassembled WGS sequence"/>
</dbReference>
<comment type="caution">
    <text evidence="2">The sequence shown here is derived from an EMBL/GenBank/DDBJ whole genome shotgun (WGS) entry which is preliminary data.</text>
</comment>
<organism evidence="2 3">
    <name type="scientific">Onychostoma macrolepis</name>
    <dbReference type="NCBI Taxonomy" id="369639"/>
    <lineage>
        <taxon>Eukaryota</taxon>
        <taxon>Metazoa</taxon>
        <taxon>Chordata</taxon>
        <taxon>Craniata</taxon>
        <taxon>Vertebrata</taxon>
        <taxon>Euteleostomi</taxon>
        <taxon>Actinopterygii</taxon>
        <taxon>Neopterygii</taxon>
        <taxon>Teleostei</taxon>
        <taxon>Ostariophysi</taxon>
        <taxon>Cypriniformes</taxon>
        <taxon>Cyprinidae</taxon>
        <taxon>Acrossocheilinae</taxon>
        <taxon>Onychostoma</taxon>
    </lineage>
</organism>
<feature type="compositionally biased region" description="Acidic residues" evidence="1">
    <location>
        <begin position="57"/>
        <end position="69"/>
    </location>
</feature>